<evidence type="ECO:0000256" key="1">
    <source>
        <dbReference type="ARBA" id="ARBA00004651"/>
    </source>
</evidence>
<dbReference type="Gene3D" id="1.20.1070.10">
    <property type="entry name" value="Rhodopsin 7-helix transmembrane proteins"/>
    <property type="match status" value="1"/>
</dbReference>
<reference evidence="12" key="1">
    <citation type="submission" date="2017-02" db="UniProtKB">
        <authorList>
            <consortium name="WormBaseParasite"/>
        </authorList>
    </citation>
    <scope>IDENTIFICATION</scope>
</reference>
<accession>A0A0N4U4W6</accession>
<evidence type="ECO:0000256" key="7">
    <source>
        <dbReference type="ARBA" id="ARBA00023170"/>
    </source>
</evidence>
<dbReference type="InterPro" id="IPR000276">
    <property type="entry name" value="GPCR_Rhodpsn"/>
</dbReference>
<proteinExistence type="predicted"/>
<evidence type="ECO:0000256" key="5">
    <source>
        <dbReference type="ARBA" id="ARBA00023040"/>
    </source>
</evidence>
<evidence type="ECO:0000256" key="2">
    <source>
        <dbReference type="ARBA" id="ARBA00022475"/>
    </source>
</evidence>
<keyword evidence="8" id="KW-0807">Transducer</keyword>
<keyword evidence="4 9" id="KW-1133">Transmembrane helix</keyword>
<evidence type="ECO:0000256" key="6">
    <source>
        <dbReference type="ARBA" id="ARBA00023136"/>
    </source>
</evidence>
<keyword evidence="3 9" id="KW-0812">Transmembrane</keyword>
<dbReference type="GO" id="GO:0004930">
    <property type="term" value="F:G protein-coupled receptor activity"/>
    <property type="evidence" value="ECO:0007669"/>
    <property type="project" value="UniProtKB-KW"/>
</dbReference>
<organism evidence="11 12">
    <name type="scientific">Dracunculus medinensis</name>
    <name type="common">Guinea worm</name>
    <dbReference type="NCBI Taxonomy" id="318479"/>
    <lineage>
        <taxon>Eukaryota</taxon>
        <taxon>Metazoa</taxon>
        <taxon>Ecdysozoa</taxon>
        <taxon>Nematoda</taxon>
        <taxon>Chromadorea</taxon>
        <taxon>Rhabditida</taxon>
        <taxon>Spirurina</taxon>
        <taxon>Dracunculoidea</taxon>
        <taxon>Dracunculidae</taxon>
        <taxon>Dracunculus</taxon>
    </lineage>
</organism>
<keyword evidence="5" id="KW-0297">G-protein coupled receptor</keyword>
<dbReference type="PANTHER" id="PTHR24248">
    <property type="entry name" value="ADRENERGIC RECEPTOR-RELATED G-PROTEIN COUPLED RECEPTOR"/>
    <property type="match status" value="1"/>
</dbReference>
<feature type="domain" description="G-protein coupled receptors family 1 profile" evidence="10">
    <location>
        <begin position="1"/>
        <end position="52"/>
    </location>
</feature>
<keyword evidence="6 9" id="KW-0472">Membrane</keyword>
<dbReference type="InterPro" id="IPR017452">
    <property type="entry name" value="GPCR_Rhodpsn_7TM"/>
</dbReference>
<evidence type="ECO:0000313" key="11">
    <source>
        <dbReference type="Proteomes" id="UP000038040"/>
    </source>
</evidence>
<sequence>LGVIMGTFLICWLPFFIVNVLRSFIPDSISRLQFQAVTWLGYANSTANPFIYSILNRDFRNAFKRILSHLFFCSKNSRIKRPRNIR</sequence>
<protein>
    <submittedName>
        <fullName evidence="12">G_PROTEIN_RECEP_F1_2 domain-containing protein</fullName>
    </submittedName>
</protein>
<evidence type="ECO:0000256" key="9">
    <source>
        <dbReference type="SAM" id="Phobius"/>
    </source>
</evidence>
<evidence type="ECO:0000256" key="3">
    <source>
        <dbReference type="ARBA" id="ARBA00022692"/>
    </source>
</evidence>
<dbReference type="WBParaSite" id="DME_0000185501-mRNA-1">
    <property type="protein sequence ID" value="DME_0000185501-mRNA-1"/>
    <property type="gene ID" value="DME_0000185501"/>
</dbReference>
<dbReference type="Proteomes" id="UP000038040">
    <property type="component" value="Unplaced"/>
</dbReference>
<dbReference type="AlphaFoldDB" id="A0A0N4U4W6"/>
<keyword evidence="2" id="KW-1003">Cell membrane</keyword>
<evidence type="ECO:0000259" key="10">
    <source>
        <dbReference type="PROSITE" id="PS50262"/>
    </source>
</evidence>
<dbReference type="PROSITE" id="PS50262">
    <property type="entry name" value="G_PROTEIN_RECEP_F1_2"/>
    <property type="match status" value="1"/>
</dbReference>
<name>A0A0N4U4W6_DRAME</name>
<evidence type="ECO:0000313" key="12">
    <source>
        <dbReference type="WBParaSite" id="DME_0000185501-mRNA-1"/>
    </source>
</evidence>
<keyword evidence="7" id="KW-0675">Receptor</keyword>
<evidence type="ECO:0000256" key="8">
    <source>
        <dbReference type="ARBA" id="ARBA00023224"/>
    </source>
</evidence>
<dbReference type="GO" id="GO:0005886">
    <property type="term" value="C:plasma membrane"/>
    <property type="evidence" value="ECO:0007669"/>
    <property type="project" value="UniProtKB-SubCell"/>
</dbReference>
<dbReference type="Pfam" id="PF00001">
    <property type="entry name" value="7tm_1"/>
    <property type="match status" value="1"/>
</dbReference>
<comment type="subcellular location">
    <subcellularLocation>
        <location evidence="1">Cell membrane</location>
        <topology evidence="1">Multi-pass membrane protein</topology>
    </subcellularLocation>
</comment>
<evidence type="ECO:0000256" key="4">
    <source>
        <dbReference type="ARBA" id="ARBA00022989"/>
    </source>
</evidence>
<feature type="transmembrane region" description="Helical" evidence="9">
    <location>
        <begin position="6"/>
        <end position="25"/>
    </location>
</feature>
<dbReference type="SUPFAM" id="SSF81321">
    <property type="entry name" value="Family A G protein-coupled receptor-like"/>
    <property type="match status" value="1"/>
</dbReference>